<keyword evidence="5" id="KW-1185">Reference proteome</keyword>
<dbReference type="InterPro" id="IPR011600">
    <property type="entry name" value="Pept_C14_caspase"/>
</dbReference>
<dbReference type="GO" id="GO:0005737">
    <property type="term" value="C:cytoplasm"/>
    <property type="evidence" value="ECO:0007669"/>
    <property type="project" value="TreeGrafter"/>
</dbReference>
<feature type="compositionally biased region" description="Polar residues" evidence="2">
    <location>
        <begin position="147"/>
        <end position="157"/>
    </location>
</feature>
<evidence type="ECO:0000256" key="2">
    <source>
        <dbReference type="SAM" id="MobiDB-lite"/>
    </source>
</evidence>
<gene>
    <name evidence="4" type="ORF">M378DRAFT_953628</name>
</gene>
<dbReference type="STRING" id="946122.A0A0C2WTU2"/>
<dbReference type="AlphaFoldDB" id="A0A0C2WTU2"/>
<accession>A0A0C2WTU2</accession>
<evidence type="ECO:0000313" key="4">
    <source>
        <dbReference type="EMBL" id="KIL60176.1"/>
    </source>
</evidence>
<dbReference type="PANTHER" id="PTHR48104">
    <property type="entry name" value="METACASPASE-4"/>
    <property type="match status" value="1"/>
</dbReference>
<reference evidence="4 5" key="1">
    <citation type="submission" date="2014-04" db="EMBL/GenBank/DDBJ databases">
        <title>Evolutionary Origins and Diversification of the Mycorrhizal Mutualists.</title>
        <authorList>
            <consortium name="DOE Joint Genome Institute"/>
            <consortium name="Mycorrhizal Genomics Consortium"/>
            <person name="Kohler A."/>
            <person name="Kuo A."/>
            <person name="Nagy L.G."/>
            <person name="Floudas D."/>
            <person name="Copeland A."/>
            <person name="Barry K.W."/>
            <person name="Cichocki N."/>
            <person name="Veneault-Fourrey C."/>
            <person name="LaButti K."/>
            <person name="Lindquist E.A."/>
            <person name="Lipzen A."/>
            <person name="Lundell T."/>
            <person name="Morin E."/>
            <person name="Murat C."/>
            <person name="Riley R."/>
            <person name="Ohm R."/>
            <person name="Sun H."/>
            <person name="Tunlid A."/>
            <person name="Henrissat B."/>
            <person name="Grigoriev I.V."/>
            <person name="Hibbett D.S."/>
            <person name="Martin F."/>
        </authorList>
    </citation>
    <scope>NUCLEOTIDE SEQUENCE [LARGE SCALE GENOMIC DNA]</scope>
    <source>
        <strain evidence="4 5">Koide BX008</strain>
    </source>
</reference>
<evidence type="ECO:0000256" key="1">
    <source>
        <dbReference type="ARBA" id="ARBA00009005"/>
    </source>
</evidence>
<dbReference type="InParanoid" id="A0A0C2WTU2"/>
<protein>
    <recommendedName>
        <fullName evidence="3">Peptidase C14 caspase domain-containing protein</fullName>
    </recommendedName>
</protein>
<feature type="region of interest" description="Disordered" evidence="2">
    <location>
        <begin position="36"/>
        <end position="157"/>
    </location>
</feature>
<evidence type="ECO:0000313" key="5">
    <source>
        <dbReference type="Proteomes" id="UP000054549"/>
    </source>
</evidence>
<comment type="similarity">
    <text evidence="1">Belongs to the peptidase C14B family.</text>
</comment>
<proteinExistence type="inferred from homology"/>
<sequence>MWNTAYSYPTPATNTAPITPALILSVSESTRSDVEITYKPGSKSKKESTSNVQSDEGVVTIKRHHHHKSRRQYYLPGDSSQGQPTFFQPHVSPVASSSASPLPSPALEAPSGTRGARFTLPSFGRHSPRLHKAPSNIQRPMPKPVQVPNTTAAGPSKYTVQNRVPTRGKRKRALCIGINYTGQQWWLRGCINDAKRVRRFLIECHGFLRDDIILLTDSDNSSGSPTRKNILKAMRWLVSDAQRGDSLFFHFSGHGGQTPDLDGDETDGQDEGSAFSRAGSEEILISTSSSLLVIFPLDYQRKGIIVDDDMHTIMVKNLPDGCRLTALFDSCHSGTALDLPFVYLPNGHLKGGKLTKAGAAKQVGADVVSWSSCEDGQTSKDTFSLDGSAVGAMSNAFVNVLKQDPRLPYKTLLKHLRAQLEPRYNQKPQLSSSHRINTNDIFVI</sequence>
<dbReference type="GO" id="GO:0006508">
    <property type="term" value="P:proteolysis"/>
    <property type="evidence" value="ECO:0007669"/>
    <property type="project" value="InterPro"/>
</dbReference>
<evidence type="ECO:0000259" key="3">
    <source>
        <dbReference type="Pfam" id="PF00656"/>
    </source>
</evidence>
<dbReference type="InterPro" id="IPR050452">
    <property type="entry name" value="Metacaspase"/>
</dbReference>
<feature type="domain" description="Peptidase C14 caspase" evidence="3">
    <location>
        <begin position="170"/>
        <end position="434"/>
    </location>
</feature>
<name>A0A0C2WTU2_AMAMK</name>
<dbReference type="Gene3D" id="3.40.50.12660">
    <property type="match status" value="1"/>
</dbReference>
<dbReference type="PANTHER" id="PTHR48104:SF30">
    <property type="entry name" value="METACASPASE-1"/>
    <property type="match status" value="1"/>
</dbReference>
<dbReference type="Pfam" id="PF00656">
    <property type="entry name" value="Peptidase_C14"/>
    <property type="match status" value="1"/>
</dbReference>
<dbReference type="GO" id="GO:0004197">
    <property type="term" value="F:cysteine-type endopeptidase activity"/>
    <property type="evidence" value="ECO:0007669"/>
    <property type="project" value="InterPro"/>
</dbReference>
<dbReference type="Proteomes" id="UP000054549">
    <property type="component" value="Unassembled WGS sequence"/>
</dbReference>
<dbReference type="EMBL" id="KN818303">
    <property type="protein sequence ID" value="KIL60176.1"/>
    <property type="molecule type" value="Genomic_DNA"/>
</dbReference>
<dbReference type="OrthoDB" id="3223806at2759"/>
<dbReference type="HOGENOM" id="CLU_029389_1_0_1"/>
<feature type="compositionally biased region" description="Basic residues" evidence="2">
    <location>
        <begin position="61"/>
        <end position="71"/>
    </location>
</feature>
<feature type="compositionally biased region" description="Low complexity" evidence="2">
    <location>
        <begin position="91"/>
        <end position="111"/>
    </location>
</feature>
<organism evidence="4 5">
    <name type="scientific">Amanita muscaria (strain Koide BX008)</name>
    <dbReference type="NCBI Taxonomy" id="946122"/>
    <lineage>
        <taxon>Eukaryota</taxon>
        <taxon>Fungi</taxon>
        <taxon>Dikarya</taxon>
        <taxon>Basidiomycota</taxon>
        <taxon>Agaricomycotina</taxon>
        <taxon>Agaricomycetes</taxon>
        <taxon>Agaricomycetidae</taxon>
        <taxon>Agaricales</taxon>
        <taxon>Pluteineae</taxon>
        <taxon>Amanitaceae</taxon>
        <taxon>Amanita</taxon>
    </lineage>
</organism>